<dbReference type="GO" id="GO:0047570">
    <property type="term" value="F:3-oxoadipate enol-lactonase activity"/>
    <property type="evidence" value="ECO:0007669"/>
    <property type="project" value="InterPro"/>
</dbReference>
<dbReference type="PANTHER" id="PTHR43433">
    <property type="entry name" value="HYDROLASE, ALPHA/BETA FOLD FAMILY PROTEIN"/>
    <property type="match status" value="1"/>
</dbReference>
<dbReference type="EMBL" id="CP021112">
    <property type="protein sequence ID" value="ARQ01177.1"/>
    <property type="molecule type" value="Genomic_DNA"/>
</dbReference>
<proteinExistence type="predicted"/>
<protein>
    <submittedName>
        <fullName evidence="1">3-oxoadipate enol-lactonase</fullName>
    </submittedName>
</protein>
<dbReference type="SUPFAM" id="SSF53474">
    <property type="entry name" value="alpha/beta-Hydrolases"/>
    <property type="match status" value="1"/>
</dbReference>
<reference evidence="1 2" key="1">
    <citation type="submission" date="2017-05" db="EMBL/GenBank/DDBJ databases">
        <title>Full genome sequence of Pseudorhodoplanes sinuspersici.</title>
        <authorList>
            <person name="Dastgheib S.M.M."/>
            <person name="Shavandi M."/>
            <person name="Tirandaz H."/>
        </authorList>
    </citation>
    <scope>NUCLEOTIDE SEQUENCE [LARGE SCALE GENOMIC DNA]</scope>
    <source>
        <strain evidence="1 2">RIPI110</strain>
    </source>
</reference>
<evidence type="ECO:0000313" key="2">
    <source>
        <dbReference type="Proteomes" id="UP000194137"/>
    </source>
</evidence>
<sequence>MPVIDSHGCPIDVEVTGPADAPVLMLSSSLGTTKHMWDPQMEAFAGRYRVVRYDRRGHGRSGVPKGPYTMELLARDAIAVMDGLGLKKVNWLGLSMGGMEGMWLGAHAPERIEKLILSNTSTYYPDKTPWHTRIDTVTKGGSVAAIADTVINAWLTQNFQKSNPDVTARMKEMMIATPVEGYLGCCAAVRDMDHREIIKAITAPTLIIAGSKDMATNVEAAEFIRDRIKGSKLAIVDAAHIANVEQSEAYAKEVIGFLG</sequence>
<dbReference type="STRING" id="1235591.CAK95_20310"/>
<dbReference type="NCBIfam" id="TIGR02427">
    <property type="entry name" value="protocat_pcaD"/>
    <property type="match status" value="1"/>
</dbReference>
<dbReference type="Gene3D" id="3.40.50.1820">
    <property type="entry name" value="alpha/beta hydrolase"/>
    <property type="match status" value="1"/>
</dbReference>
<dbReference type="Proteomes" id="UP000194137">
    <property type="component" value="Chromosome"/>
</dbReference>
<dbReference type="KEGG" id="psin:CAK95_20310"/>
<evidence type="ECO:0000313" key="1">
    <source>
        <dbReference type="EMBL" id="ARQ01177.1"/>
    </source>
</evidence>
<dbReference type="PRINTS" id="PR00111">
    <property type="entry name" value="ABHYDROLASE"/>
</dbReference>
<dbReference type="InterPro" id="IPR050471">
    <property type="entry name" value="AB_hydrolase"/>
</dbReference>
<name>A0A1W6ZUU2_9HYPH</name>
<dbReference type="OrthoDB" id="9793083at2"/>
<dbReference type="PANTHER" id="PTHR43433:SF5">
    <property type="entry name" value="AB HYDROLASE-1 DOMAIN-CONTAINING PROTEIN"/>
    <property type="match status" value="1"/>
</dbReference>
<keyword evidence="2" id="KW-1185">Reference proteome</keyword>
<dbReference type="InterPro" id="IPR026968">
    <property type="entry name" value="PcaD/CatD"/>
</dbReference>
<dbReference type="Pfam" id="PF00561">
    <property type="entry name" value="Abhydrolase_1"/>
    <property type="match status" value="1"/>
</dbReference>
<dbReference type="AlphaFoldDB" id="A0A1W6ZUU2"/>
<dbReference type="RefSeq" id="WP_086089569.1">
    <property type="nucleotide sequence ID" value="NZ_CP021112.1"/>
</dbReference>
<accession>A0A1W6ZUU2</accession>
<dbReference type="InterPro" id="IPR029058">
    <property type="entry name" value="AB_hydrolase_fold"/>
</dbReference>
<organism evidence="1 2">
    <name type="scientific">Pseudorhodoplanes sinuspersici</name>
    <dbReference type="NCBI Taxonomy" id="1235591"/>
    <lineage>
        <taxon>Bacteria</taxon>
        <taxon>Pseudomonadati</taxon>
        <taxon>Pseudomonadota</taxon>
        <taxon>Alphaproteobacteria</taxon>
        <taxon>Hyphomicrobiales</taxon>
        <taxon>Pseudorhodoplanes</taxon>
    </lineage>
</organism>
<dbReference type="GO" id="GO:0042952">
    <property type="term" value="P:beta-ketoadipate pathway"/>
    <property type="evidence" value="ECO:0007669"/>
    <property type="project" value="InterPro"/>
</dbReference>
<gene>
    <name evidence="1" type="ORF">CAK95_20310</name>
</gene>
<dbReference type="InterPro" id="IPR000073">
    <property type="entry name" value="AB_hydrolase_1"/>
</dbReference>